<dbReference type="InterPro" id="IPR052900">
    <property type="entry name" value="Phospholipid_Metab_Enz"/>
</dbReference>
<keyword evidence="5" id="KW-1185">Reference proteome</keyword>
<dbReference type="PANTHER" id="PTHR43606:SF1">
    <property type="entry name" value="PHOD-LIKE PHOSPHATASE METALLOPHOSPHATASE DOMAIN-CONTAINING PROTEIN"/>
    <property type="match status" value="1"/>
</dbReference>
<dbReference type="InterPro" id="IPR001343">
    <property type="entry name" value="Hemolysn_Ca-bd"/>
</dbReference>
<evidence type="ECO:0000259" key="3">
    <source>
        <dbReference type="Pfam" id="PF16655"/>
    </source>
</evidence>
<dbReference type="SUPFAM" id="SSF51120">
    <property type="entry name" value="beta-Roll"/>
    <property type="match status" value="1"/>
</dbReference>
<gene>
    <name evidence="4" type="ORF">OMW55_09615</name>
</gene>
<evidence type="ECO:0000256" key="1">
    <source>
        <dbReference type="SAM" id="MobiDB-lite"/>
    </source>
</evidence>
<dbReference type="PROSITE" id="PS00330">
    <property type="entry name" value="HEMOLYSIN_CALCIUM"/>
    <property type="match status" value="1"/>
</dbReference>
<evidence type="ECO:0000259" key="2">
    <source>
        <dbReference type="Pfam" id="PF09423"/>
    </source>
</evidence>
<dbReference type="InterPro" id="IPR032093">
    <property type="entry name" value="PhoD_N"/>
</dbReference>
<dbReference type="SUPFAM" id="SSF56300">
    <property type="entry name" value="Metallo-dependent phosphatases"/>
    <property type="match status" value="1"/>
</dbReference>
<dbReference type="InterPro" id="IPR011049">
    <property type="entry name" value="Serralysin-like_metalloprot_C"/>
</dbReference>
<comment type="caution">
    <text evidence="4">The sequence shown here is derived from an EMBL/GenBank/DDBJ whole genome shotgun (WGS) entry which is preliminary data.</text>
</comment>
<feature type="domain" description="Phospholipase D N-terminal" evidence="3">
    <location>
        <begin position="45"/>
        <end position="126"/>
    </location>
</feature>
<dbReference type="InterPro" id="IPR018946">
    <property type="entry name" value="PhoD-like_MPP"/>
</dbReference>
<dbReference type="Pfam" id="PF16655">
    <property type="entry name" value="PhoD_N"/>
    <property type="match status" value="1"/>
</dbReference>
<accession>A0ABT3JGC6</accession>
<dbReference type="RefSeq" id="WP_264882720.1">
    <property type="nucleotide sequence ID" value="NZ_JAPDOB010000002.1"/>
</dbReference>
<name>A0ABT3JGC6_9SPHN</name>
<dbReference type="PANTHER" id="PTHR43606">
    <property type="entry name" value="PHOSPHATASE, PUTATIVE (AFU_ORTHOLOGUE AFUA_6G08710)-RELATED"/>
    <property type="match status" value="1"/>
</dbReference>
<dbReference type="InterPro" id="IPR038607">
    <property type="entry name" value="PhoD-like_sf"/>
</dbReference>
<dbReference type="Gene3D" id="2.60.40.380">
    <property type="entry name" value="Purple acid phosphatase-like, N-terminal"/>
    <property type="match status" value="1"/>
</dbReference>
<dbReference type="EMBL" id="JAPDOB010000002">
    <property type="protein sequence ID" value="MCW3798059.1"/>
    <property type="molecule type" value="Genomic_DNA"/>
</dbReference>
<evidence type="ECO:0000313" key="5">
    <source>
        <dbReference type="Proteomes" id="UP001526246"/>
    </source>
</evidence>
<organism evidence="4 5">
    <name type="scientific">Sphingomonas arvum</name>
    <dbReference type="NCBI Taxonomy" id="2992113"/>
    <lineage>
        <taxon>Bacteria</taxon>
        <taxon>Pseudomonadati</taxon>
        <taxon>Pseudomonadota</taxon>
        <taxon>Alphaproteobacteria</taxon>
        <taxon>Sphingomonadales</taxon>
        <taxon>Sphingomonadaceae</taxon>
        <taxon>Sphingomonas</taxon>
    </lineage>
</organism>
<evidence type="ECO:0000313" key="4">
    <source>
        <dbReference type="EMBL" id="MCW3798059.1"/>
    </source>
</evidence>
<dbReference type="Gene3D" id="2.150.10.10">
    <property type="entry name" value="Serralysin-like metalloprotease, C-terminal"/>
    <property type="match status" value="1"/>
</dbReference>
<dbReference type="InterPro" id="IPR029052">
    <property type="entry name" value="Metallo-depent_PP-like"/>
</dbReference>
<dbReference type="InterPro" id="IPR018511">
    <property type="entry name" value="Hemolysin-typ_Ca-bd_CS"/>
</dbReference>
<dbReference type="Pfam" id="PF00353">
    <property type="entry name" value="HemolysinCabind"/>
    <property type="match status" value="1"/>
</dbReference>
<dbReference type="Proteomes" id="UP001526246">
    <property type="component" value="Unassembled WGS sequence"/>
</dbReference>
<reference evidence="4 5" key="1">
    <citation type="submission" date="2022-10" db="EMBL/GenBank/DDBJ databases">
        <title>Sphingomonas sp.</title>
        <authorList>
            <person name="Jin C."/>
        </authorList>
    </citation>
    <scope>NUCLEOTIDE SEQUENCE [LARGE SCALE GENOMIC DNA]</scope>
    <source>
        <strain evidence="4 5">BN140010</strain>
    </source>
</reference>
<feature type="region of interest" description="Disordered" evidence="1">
    <location>
        <begin position="594"/>
        <end position="613"/>
    </location>
</feature>
<protein>
    <submittedName>
        <fullName evidence="4">Alkaline phosphatase D family protein</fullName>
    </submittedName>
</protein>
<dbReference type="Pfam" id="PF09423">
    <property type="entry name" value="PhoD"/>
    <property type="match status" value="1"/>
</dbReference>
<sequence>MSKPHALAGLSDFLDRTVNGLHQAIHALSDIWRHEQNASDLAPNGVASGDVTDDSAVLWARSLTPGTLRFEVSLDPDFHAVIRRAVVAVDAGEPAHALIGHLRDGVRYYYRAVDGDGDTLTGTFTTAYSDGYHGLTFGVSGDWRGANTPYAAISNADDANLAFFVQLGDTIYADRSSRALPFDEARTLEQFHVRYIETLTERGGENFLADLRASTSSFAMIDDHEVIDDFAGGAPASSDPRFVAGTANFINETEFYRNGTQAFQNYQPIAQRTWSGTGEDRVDGAPDFYRTQNYGDDAAIFMVDARTFRDEELVNPDITNPADVGRFLTQSFDPSRTMLGEPQLERLEADLLKAEAHGVLWKFVMLPEPIQNLGPAEASDRYEGYAAERTALLKFIDDHDLHNVVFVTADIHGTVVNNLTYQLAPGAPQVALDSWEIATGSVAFGTPFGRSVVDLARAAGLVSNGQFAFYNSLPVAPDPTDSAIPNDKDDYLENLINTVIRPFGYDPLGLDYNLAGTDGLVDATLLQGDYVAAHTYGWTQFAIDPVTHELTVTTYGVPSYRESDPGFDPNVVADLQPVIVSQFRVSPDQVITGRSAPDQLTGGNGDDLIDGGKGNDVLTGAAGSERFVFTPDGGRDLVTDFHASEGDRLLLSGFGPAVDTADEAMAYARQVGADVLFEFASHAEIRLAGASLADVRDALLFA</sequence>
<feature type="domain" description="PhoD-like phosphatase metallophosphatase" evidence="2">
    <location>
        <begin position="149"/>
        <end position="450"/>
    </location>
</feature>
<dbReference type="Gene3D" id="3.60.21.70">
    <property type="entry name" value="PhoD-like phosphatase"/>
    <property type="match status" value="1"/>
</dbReference>
<proteinExistence type="predicted"/>